<feature type="binding site" evidence="14">
    <location>
        <position position="163"/>
    </location>
    <ligand>
        <name>substrate</name>
    </ligand>
</feature>
<dbReference type="InterPro" id="IPR010255">
    <property type="entry name" value="Haem_peroxidase_sf"/>
</dbReference>
<feature type="site" description="Transition state stabilizer" evidence="16">
    <location>
        <position position="61"/>
    </location>
</feature>
<dbReference type="InterPro" id="IPR000823">
    <property type="entry name" value="Peroxidase_pln"/>
</dbReference>
<evidence type="ECO:0000256" key="18">
    <source>
        <dbReference type="RuleBase" id="RU362060"/>
    </source>
</evidence>
<evidence type="ECO:0000256" key="14">
    <source>
        <dbReference type="PIRSR" id="PIRSR600823-2"/>
    </source>
</evidence>
<organism evidence="20 21">
    <name type="scientific">Macleaya cordata</name>
    <name type="common">Five-seeded plume-poppy</name>
    <name type="synonym">Bocconia cordata</name>
    <dbReference type="NCBI Taxonomy" id="56857"/>
    <lineage>
        <taxon>Eukaryota</taxon>
        <taxon>Viridiplantae</taxon>
        <taxon>Streptophyta</taxon>
        <taxon>Embryophyta</taxon>
        <taxon>Tracheophyta</taxon>
        <taxon>Spermatophyta</taxon>
        <taxon>Magnoliopsida</taxon>
        <taxon>Ranunculales</taxon>
        <taxon>Papaveraceae</taxon>
        <taxon>Papaveroideae</taxon>
        <taxon>Macleaya</taxon>
    </lineage>
</organism>
<feature type="binding site" evidence="15">
    <location>
        <position position="246"/>
    </location>
    <ligand>
        <name>Ca(2+)</name>
        <dbReference type="ChEBI" id="CHEBI:29108"/>
        <label>2</label>
    </ligand>
</feature>
<dbReference type="EC" id="1.11.1.7" evidence="4 18"/>
<dbReference type="EMBL" id="MVGT01001055">
    <property type="protein sequence ID" value="OVA14361.1"/>
    <property type="molecule type" value="Genomic_DNA"/>
</dbReference>
<dbReference type="Gene3D" id="1.10.420.10">
    <property type="entry name" value="Peroxidase, domain 2"/>
    <property type="match status" value="1"/>
</dbReference>
<dbReference type="Proteomes" id="UP000195402">
    <property type="component" value="Unassembled WGS sequence"/>
</dbReference>
<evidence type="ECO:0000256" key="13">
    <source>
        <dbReference type="PIRSR" id="PIRSR600823-1"/>
    </source>
</evidence>
<comment type="similarity">
    <text evidence="18">Belongs to the peroxidase family. Classical plant (class III) peroxidase subfamily.</text>
</comment>
<evidence type="ECO:0000256" key="7">
    <source>
        <dbReference type="ARBA" id="ARBA00022723"/>
    </source>
</evidence>
<evidence type="ECO:0000256" key="4">
    <source>
        <dbReference type="ARBA" id="ARBA00012313"/>
    </source>
</evidence>
<comment type="subcellular location">
    <subcellularLocation>
        <location evidence="18">Secreted</location>
    </subcellularLocation>
</comment>
<dbReference type="CDD" id="cd00693">
    <property type="entry name" value="secretory_peroxidase"/>
    <property type="match status" value="1"/>
</dbReference>
<evidence type="ECO:0000256" key="5">
    <source>
        <dbReference type="ARBA" id="ARBA00022559"/>
    </source>
</evidence>
<evidence type="ECO:0000256" key="9">
    <source>
        <dbReference type="ARBA" id="ARBA00023002"/>
    </source>
</evidence>
<feature type="binding site" evidence="15">
    <location>
        <position position="87"/>
    </location>
    <ligand>
        <name>Ca(2+)</name>
        <dbReference type="ChEBI" id="CHEBI:29108"/>
        <label>1</label>
    </ligand>
</feature>
<keyword evidence="12 18" id="KW-0376">Hydrogen peroxide</keyword>
<dbReference type="Gene3D" id="1.10.520.10">
    <property type="match status" value="1"/>
</dbReference>
<evidence type="ECO:0000313" key="21">
    <source>
        <dbReference type="Proteomes" id="UP000195402"/>
    </source>
</evidence>
<comment type="caution">
    <text evidence="20">The sequence shown here is derived from an EMBL/GenBank/DDBJ whole genome shotgun (WGS) entry which is preliminary data.</text>
</comment>
<evidence type="ECO:0000313" key="20">
    <source>
        <dbReference type="EMBL" id="OVA14361.1"/>
    </source>
</evidence>
<dbReference type="InParanoid" id="A0A200QV69"/>
<feature type="domain" description="Plant heme peroxidase family profile" evidence="19">
    <location>
        <begin position="24"/>
        <end position="326"/>
    </location>
</feature>
<feature type="disulfide bond" evidence="17">
    <location>
        <begin position="121"/>
        <end position="322"/>
    </location>
</feature>
<dbReference type="PROSITE" id="PS00435">
    <property type="entry name" value="PEROXIDASE_1"/>
    <property type="match status" value="1"/>
</dbReference>
<evidence type="ECO:0000256" key="12">
    <source>
        <dbReference type="ARBA" id="ARBA00023324"/>
    </source>
</evidence>
<dbReference type="PRINTS" id="PR00461">
    <property type="entry name" value="PLPEROXIDASE"/>
</dbReference>
<dbReference type="GO" id="GO:0046872">
    <property type="term" value="F:metal ion binding"/>
    <property type="evidence" value="ECO:0007669"/>
    <property type="project" value="UniProtKB-UniRule"/>
</dbReference>
<dbReference type="PRINTS" id="PR00458">
    <property type="entry name" value="PEROXIDASE"/>
</dbReference>
<dbReference type="Pfam" id="PF00141">
    <property type="entry name" value="peroxidase"/>
    <property type="match status" value="1"/>
</dbReference>
<feature type="binding site" evidence="15">
    <location>
        <position position="73"/>
    </location>
    <ligand>
        <name>Ca(2+)</name>
        <dbReference type="ChEBI" id="CHEBI:29108"/>
        <label>1</label>
    </ligand>
</feature>
<dbReference type="OrthoDB" id="2113341at2759"/>
<feature type="chain" id="PRO_5011829571" description="Peroxidase" evidence="18">
    <location>
        <begin position="24"/>
        <end position="330"/>
    </location>
</feature>
<keyword evidence="10 15" id="KW-0408">Iron</keyword>
<keyword evidence="6 18" id="KW-0349">Heme</keyword>
<dbReference type="GO" id="GO:0020037">
    <property type="term" value="F:heme binding"/>
    <property type="evidence" value="ECO:0007669"/>
    <property type="project" value="UniProtKB-UniRule"/>
</dbReference>
<dbReference type="OMA" id="DCLLNGC"/>
<comment type="cofactor">
    <cofactor evidence="15 18">
        <name>heme b</name>
        <dbReference type="ChEBI" id="CHEBI:60344"/>
    </cofactor>
    <text evidence="15 18">Binds 1 heme b (iron(II)-protoporphyrin IX) group per subunit.</text>
</comment>
<comment type="catalytic activity">
    <reaction evidence="1 18">
        <text>2 a phenolic donor + H2O2 = 2 a phenolic radical donor + 2 H2O</text>
        <dbReference type="Rhea" id="RHEA:56136"/>
        <dbReference type="ChEBI" id="CHEBI:15377"/>
        <dbReference type="ChEBI" id="CHEBI:16240"/>
        <dbReference type="ChEBI" id="CHEBI:139520"/>
        <dbReference type="ChEBI" id="CHEBI:139521"/>
        <dbReference type="EC" id="1.11.1.7"/>
    </reaction>
</comment>
<keyword evidence="8 18" id="KW-0732">Signal</keyword>
<dbReference type="SUPFAM" id="SSF48113">
    <property type="entry name" value="Heme-dependent peroxidases"/>
    <property type="match status" value="1"/>
</dbReference>
<evidence type="ECO:0000256" key="2">
    <source>
        <dbReference type="ARBA" id="ARBA00002322"/>
    </source>
</evidence>
<dbReference type="PANTHER" id="PTHR31517:SF11">
    <property type="entry name" value="PEROXIDASE 31"/>
    <property type="match status" value="1"/>
</dbReference>
<feature type="disulfide bond" evidence="17">
    <location>
        <begin position="67"/>
        <end position="72"/>
    </location>
</feature>
<evidence type="ECO:0000259" key="19">
    <source>
        <dbReference type="PROSITE" id="PS50873"/>
    </source>
</evidence>
<dbReference type="InterPro" id="IPR019794">
    <property type="entry name" value="Peroxidases_AS"/>
</dbReference>
<comment type="similarity">
    <text evidence="3">Belongs to the peroxidase family. Ascorbate peroxidase subfamily.</text>
</comment>
<evidence type="ECO:0000256" key="15">
    <source>
        <dbReference type="PIRSR" id="PIRSR600823-3"/>
    </source>
</evidence>
<dbReference type="AlphaFoldDB" id="A0A200QV69"/>
<dbReference type="InterPro" id="IPR019793">
    <property type="entry name" value="Peroxidases_heam-ligand_BS"/>
</dbReference>
<dbReference type="GO" id="GO:0140825">
    <property type="term" value="F:lactoperoxidase activity"/>
    <property type="evidence" value="ECO:0007669"/>
    <property type="project" value="UniProtKB-EC"/>
</dbReference>
<feature type="disulfide bond" evidence="17">
    <location>
        <begin position="200"/>
        <end position="232"/>
    </location>
</feature>
<feature type="binding site" evidence="15">
    <location>
        <position position="71"/>
    </location>
    <ligand>
        <name>Ca(2+)</name>
        <dbReference type="ChEBI" id="CHEBI:29108"/>
        <label>1</label>
    </ligand>
</feature>
<feature type="binding site" evidence="15">
    <location>
        <position position="75"/>
    </location>
    <ligand>
        <name>Ca(2+)</name>
        <dbReference type="ChEBI" id="CHEBI:29108"/>
        <label>1</label>
    </ligand>
</feature>
<dbReference type="GO" id="GO:0042744">
    <property type="term" value="P:hydrogen peroxide catabolic process"/>
    <property type="evidence" value="ECO:0007669"/>
    <property type="project" value="UniProtKB-KW"/>
</dbReference>
<dbReference type="InterPro" id="IPR033905">
    <property type="entry name" value="Secretory_peroxidase"/>
</dbReference>
<keyword evidence="9 18" id="KW-0560">Oxidoreductase</keyword>
<keyword evidence="11 17" id="KW-1015">Disulfide bond</keyword>
<keyword evidence="15 18" id="KW-0106">Calcium</keyword>
<dbReference type="PROSITE" id="PS00436">
    <property type="entry name" value="PEROXIDASE_2"/>
    <property type="match status" value="1"/>
</dbReference>
<gene>
    <name evidence="20" type="ORF">BVC80_9023g66</name>
</gene>
<reference evidence="20 21" key="1">
    <citation type="journal article" date="2017" name="Mol. Plant">
        <title>The Genome of Medicinal Plant Macleaya cordata Provides New Insights into Benzylisoquinoline Alkaloids Metabolism.</title>
        <authorList>
            <person name="Liu X."/>
            <person name="Liu Y."/>
            <person name="Huang P."/>
            <person name="Ma Y."/>
            <person name="Qing Z."/>
            <person name="Tang Q."/>
            <person name="Cao H."/>
            <person name="Cheng P."/>
            <person name="Zheng Y."/>
            <person name="Yuan Z."/>
            <person name="Zhou Y."/>
            <person name="Liu J."/>
            <person name="Tang Z."/>
            <person name="Zhuo Y."/>
            <person name="Zhang Y."/>
            <person name="Yu L."/>
            <person name="Huang J."/>
            <person name="Yang P."/>
            <person name="Peng Q."/>
            <person name="Zhang J."/>
            <person name="Jiang W."/>
            <person name="Zhang Z."/>
            <person name="Lin K."/>
            <person name="Ro D.K."/>
            <person name="Chen X."/>
            <person name="Xiong X."/>
            <person name="Shang Y."/>
            <person name="Huang S."/>
            <person name="Zeng J."/>
        </authorList>
    </citation>
    <scope>NUCLEOTIDE SEQUENCE [LARGE SCALE GENOMIC DNA]</scope>
    <source>
        <strain evidence="21">cv. BLH2017</strain>
        <tissue evidence="20">Root</tissue>
    </source>
</reference>
<evidence type="ECO:0000256" key="1">
    <source>
        <dbReference type="ARBA" id="ARBA00000189"/>
    </source>
</evidence>
<dbReference type="STRING" id="56857.A0A200QV69"/>
<sequence length="330" mass="36295">MGSLHLLLILLFSFSLTFIPSQSKLTTTYYDKSCPKFSDIVRETITNKQITNPTTAAGTLRLFFHDCIANGCDASILITSNSFNKAERDADINLSLPGDGFDVIVRAKTALELQCPGVVSCADILAVATRDLVTMVGGPFYPVRLGRKDGFVSKASDVEGHLPKPTMTMSQIISLFAAKGFSVEEMVALTGAHTIGFSHCKEFANRIYSYSKSSQVDPTLNPRFADGLKKACVNYESKTTVSVFNDIMTPNKFDNMYYQNLPRGLGLLASDRGLFGDARTKPFVERFAANQTVFFNSFAYAMEKLSRVGVKSGKKGEVRHRCDAFNSIRT</sequence>
<evidence type="ECO:0000256" key="16">
    <source>
        <dbReference type="PIRSR" id="PIRSR600823-4"/>
    </source>
</evidence>
<feature type="binding site" evidence="15">
    <location>
        <position position="194"/>
    </location>
    <ligand>
        <name>Ca(2+)</name>
        <dbReference type="ChEBI" id="CHEBI:29108"/>
        <label>2</label>
    </ligand>
</feature>
<dbReference type="GO" id="GO:0005576">
    <property type="term" value="C:extracellular region"/>
    <property type="evidence" value="ECO:0007669"/>
    <property type="project" value="UniProtKB-SubCell"/>
</dbReference>
<feature type="active site" description="Proton acceptor" evidence="13">
    <location>
        <position position="65"/>
    </location>
</feature>
<dbReference type="PANTHER" id="PTHR31517">
    <property type="match status" value="1"/>
</dbReference>
<accession>A0A200QV69</accession>
<proteinExistence type="inferred from homology"/>
<feature type="binding site" description="axial binding residue" evidence="15">
    <location>
        <position position="193"/>
    </location>
    <ligand>
        <name>heme b</name>
        <dbReference type="ChEBI" id="CHEBI:60344"/>
    </ligand>
    <ligandPart>
        <name>Fe</name>
        <dbReference type="ChEBI" id="CHEBI:18248"/>
    </ligandPart>
</feature>
<keyword evidence="21" id="KW-1185">Reference proteome</keyword>
<dbReference type="FunFam" id="1.10.520.10:FF:000008">
    <property type="entry name" value="Peroxidase"/>
    <property type="match status" value="1"/>
</dbReference>
<comment type="cofactor">
    <cofactor evidence="15 18">
        <name>Ca(2+)</name>
        <dbReference type="ChEBI" id="CHEBI:29108"/>
    </cofactor>
    <text evidence="15 18">Binds 2 calcium ions per subunit.</text>
</comment>
<keyword evidence="7 15" id="KW-0479">Metal-binding</keyword>
<evidence type="ECO:0000256" key="3">
    <source>
        <dbReference type="ARBA" id="ARBA00006873"/>
    </source>
</evidence>
<feature type="binding site" evidence="15">
    <location>
        <position position="254"/>
    </location>
    <ligand>
        <name>Ca(2+)</name>
        <dbReference type="ChEBI" id="CHEBI:29108"/>
        <label>2</label>
    </ligand>
</feature>
<evidence type="ECO:0000256" key="10">
    <source>
        <dbReference type="ARBA" id="ARBA00023004"/>
    </source>
</evidence>
<dbReference type="FunCoup" id="A0A200QV69">
    <property type="interactions" value="191"/>
</dbReference>
<keyword evidence="18" id="KW-0964">Secreted</keyword>
<keyword evidence="5 18" id="KW-0575">Peroxidase</keyword>
<dbReference type="InterPro" id="IPR002016">
    <property type="entry name" value="Haem_peroxidase"/>
</dbReference>
<dbReference type="PROSITE" id="PS50873">
    <property type="entry name" value="PEROXIDASE_4"/>
    <property type="match status" value="1"/>
</dbReference>
<comment type="function">
    <text evidence="2">Removal of H(2)O(2), oxidation of toxic reductants, biosynthesis and degradation of lignin, suberization, auxin catabolism, response to environmental stresses such as wounding, pathogen attack and oxidative stress. These functions might be dependent on each isozyme/isoform in each plant tissue.</text>
</comment>
<protein>
    <recommendedName>
        <fullName evidence="4 18">Peroxidase</fullName>
        <ecNumber evidence="4 18">1.11.1.7</ecNumber>
    </recommendedName>
</protein>
<feature type="binding site" evidence="15">
    <location>
        <position position="66"/>
    </location>
    <ligand>
        <name>Ca(2+)</name>
        <dbReference type="ChEBI" id="CHEBI:29108"/>
        <label>1</label>
    </ligand>
</feature>
<feature type="signal peptide" evidence="18">
    <location>
        <begin position="1"/>
        <end position="23"/>
    </location>
</feature>
<evidence type="ECO:0000256" key="8">
    <source>
        <dbReference type="ARBA" id="ARBA00022729"/>
    </source>
</evidence>
<evidence type="ECO:0000256" key="11">
    <source>
        <dbReference type="ARBA" id="ARBA00023157"/>
    </source>
</evidence>
<evidence type="ECO:0000256" key="6">
    <source>
        <dbReference type="ARBA" id="ARBA00022617"/>
    </source>
</evidence>
<feature type="disulfide bond" evidence="17">
    <location>
        <begin position="34"/>
        <end position="115"/>
    </location>
</feature>
<name>A0A200QV69_MACCD</name>
<feature type="binding site" evidence="15">
    <location>
        <position position="249"/>
    </location>
    <ligand>
        <name>Ca(2+)</name>
        <dbReference type="ChEBI" id="CHEBI:29108"/>
        <label>2</label>
    </ligand>
</feature>
<dbReference type="FunFam" id="1.10.420.10:FF:000007">
    <property type="entry name" value="Peroxidase"/>
    <property type="match status" value="1"/>
</dbReference>
<evidence type="ECO:0000256" key="17">
    <source>
        <dbReference type="PIRSR" id="PIRSR600823-5"/>
    </source>
</evidence>
<dbReference type="GO" id="GO:0006979">
    <property type="term" value="P:response to oxidative stress"/>
    <property type="evidence" value="ECO:0007669"/>
    <property type="project" value="UniProtKB-UniRule"/>
</dbReference>